<dbReference type="Proteomes" id="UP000031546">
    <property type="component" value="Unassembled WGS sequence"/>
</dbReference>
<reference evidence="4" key="2">
    <citation type="submission" date="2020-04" db="EMBL/GenBank/DDBJ databases">
        <title>Genome analysis and biological profiling of marine Cellulosimicrobium funkei MOSEL-ME6.</title>
        <authorList>
            <person name="Tanveer F."/>
            <person name="Xie Y."/>
            <person name="Shinwari Z.K."/>
        </authorList>
    </citation>
    <scope>NUCLEOTIDE SEQUENCE [LARGE SCALE GENOMIC DNA]</scope>
    <source>
        <strain evidence="4">MOSEL-ME25</strain>
    </source>
</reference>
<organism evidence="1 3">
    <name type="scientific">Salinicoccus roseus</name>
    <dbReference type="NCBI Taxonomy" id="45670"/>
    <lineage>
        <taxon>Bacteria</taxon>
        <taxon>Bacillati</taxon>
        <taxon>Bacillota</taxon>
        <taxon>Bacilli</taxon>
        <taxon>Bacillales</taxon>
        <taxon>Staphylococcaceae</taxon>
        <taxon>Salinicoccus</taxon>
    </lineage>
</organism>
<dbReference type="Proteomes" id="UP000527860">
    <property type="component" value="Unassembled WGS sequence"/>
</dbReference>
<keyword evidence="4" id="KW-1185">Reference proteome</keyword>
<dbReference type="EMBL" id="JABEVU030000001">
    <property type="protein sequence ID" value="MDB0581046.1"/>
    <property type="molecule type" value="Genomic_DNA"/>
</dbReference>
<proteinExistence type="predicted"/>
<dbReference type="RefSeq" id="WP_040106399.1">
    <property type="nucleotide sequence ID" value="NZ_JABEVU030000001.1"/>
</dbReference>
<dbReference type="OrthoDB" id="2388772at2"/>
<dbReference type="EMBL" id="JXII01000008">
    <property type="protein sequence ID" value="KIH70195.1"/>
    <property type="molecule type" value="Genomic_DNA"/>
</dbReference>
<dbReference type="GeneID" id="77845803"/>
<accession>A0A0C2H8Q1</accession>
<dbReference type="STRING" id="45670.SN16_09560"/>
<name>A0A0C2H8Q1_9STAP</name>
<evidence type="ECO:0000313" key="4">
    <source>
        <dbReference type="Proteomes" id="UP000527860"/>
    </source>
</evidence>
<dbReference type="AlphaFoldDB" id="A0A0C2H8Q1"/>
<sequence>MKQYQFKLSVDSNRKSVAIENDHDEPVGYVDKGVLRNCEKRNTYSYTSTRGESLTLGLKKRKFRDMNISKYIIVSDDTELVFKERPGTSLLHFRVDGRIDEQFMSIEENWSGDMEVYLHGDHIATVKEDVASTETLILADSQLDDHSLKFGILVLMYFMFKLYKRESWDVANLLA</sequence>
<reference evidence="2" key="3">
    <citation type="submission" date="2020-04" db="EMBL/GenBank/DDBJ databases">
        <authorList>
            <person name="Tanveer F."/>
            <person name="Xie Y."/>
            <person name="Shinwari Z.K."/>
        </authorList>
    </citation>
    <scope>NUCLEOTIDE SEQUENCE</scope>
    <source>
        <strain evidence="2">MOSEL-ME25</strain>
    </source>
</reference>
<reference evidence="1 3" key="1">
    <citation type="submission" date="2015-01" db="EMBL/GenBank/DDBJ databases">
        <title>Genome sequences of high lactate-tolerant strain Salinicoccus roseus W12 with industrial interest.</title>
        <authorList>
            <person name="Wang H."/>
            <person name="Yu B."/>
        </authorList>
    </citation>
    <scope>NUCLEOTIDE SEQUENCE [LARGE SCALE GENOMIC DNA]</scope>
    <source>
        <strain evidence="1 3">W12</strain>
    </source>
</reference>
<protein>
    <submittedName>
        <fullName evidence="1">Uncharacterized protein</fullName>
    </submittedName>
</protein>
<gene>
    <name evidence="2" type="ORF">F7P68_0010950</name>
    <name evidence="1" type="ORF">SN16_09560</name>
</gene>
<evidence type="ECO:0000313" key="2">
    <source>
        <dbReference type="EMBL" id="MDB0581046.1"/>
    </source>
</evidence>
<comment type="caution">
    <text evidence="1">The sequence shown here is derived from an EMBL/GenBank/DDBJ whole genome shotgun (WGS) entry which is preliminary data.</text>
</comment>
<evidence type="ECO:0000313" key="3">
    <source>
        <dbReference type="Proteomes" id="UP000031546"/>
    </source>
</evidence>
<evidence type="ECO:0000313" key="1">
    <source>
        <dbReference type="EMBL" id="KIH70195.1"/>
    </source>
</evidence>
<reference evidence="2 4" key="4">
    <citation type="submission" date="2022-12" db="EMBL/GenBank/DDBJ databases">
        <title>Genome analysis and biological profiling of marine Salinicoccus roseus MOSEL-ME25.</title>
        <authorList>
            <person name="Mirza F.T."/>
            <person name="Xie Y."/>
            <person name="Shinwari Z.K."/>
        </authorList>
    </citation>
    <scope>NUCLEOTIDE SEQUENCE [LARGE SCALE GENOMIC DNA]</scope>
    <source>
        <strain evidence="2 4">MOSEL-ME25</strain>
    </source>
</reference>